<keyword evidence="5 9" id="KW-0238">DNA-binding</keyword>
<dbReference type="SUPFAM" id="SSF56349">
    <property type="entry name" value="DNA breaking-rejoining enzymes"/>
    <property type="match status" value="1"/>
</dbReference>
<dbReference type="AlphaFoldDB" id="A0A831W452"/>
<dbReference type="InterPro" id="IPR002104">
    <property type="entry name" value="Integrase_catalytic"/>
</dbReference>
<gene>
    <name evidence="12" type="ORF">ENI96_12660</name>
</gene>
<dbReference type="GO" id="GO:0006310">
    <property type="term" value="P:DNA recombination"/>
    <property type="evidence" value="ECO:0007669"/>
    <property type="project" value="UniProtKB-KW"/>
</dbReference>
<protein>
    <submittedName>
        <fullName evidence="12">Integron integrase</fullName>
    </submittedName>
</protein>
<comment type="subcellular location">
    <subcellularLocation>
        <location evidence="1">Cytoplasm</location>
    </subcellularLocation>
</comment>
<keyword evidence="6" id="KW-0233">DNA recombination</keyword>
<dbReference type="Gene3D" id="1.10.443.10">
    <property type="entry name" value="Intergrase catalytic core"/>
    <property type="match status" value="1"/>
</dbReference>
<dbReference type="Proteomes" id="UP000886251">
    <property type="component" value="Unassembled WGS sequence"/>
</dbReference>
<dbReference type="InterPro" id="IPR013762">
    <property type="entry name" value="Integrase-like_cat_sf"/>
</dbReference>
<accession>A0A831W452</accession>
<evidence type="ECO:0000259" key="11">
    <source>
        <dbReference type="PROSITE" id="PS51900"/>
    </source>
</evidence>
<feature type="domain" description="Tyr recombinase" evidence="10">
    <location>
        <begin position="92"/>
        <end position="305"/>
    </location>
</feature>
<dbReference type="PANTHER" id="PTHR30349">
    <property type="entry name" value="PHAGE INTEGRASE-RELATED"/>
    <property type="match status" value="1"/>
</dbReference>
<reference evidence="12" key="1">
    <citation type="journal article" date="2020" name="mSystems">
        <title>Genome- and Community-Level Interaction Insights into Carbon Utilization and Element Cycling Functions of Hydrothermarchaeota in Hydrothermal Sediment.</title>
        <authorList>
            <person name="Zhou Z."/>
            <person name="Liu Y."/>
            <person name="Xu W."/>
            <person name="Pan J."/>
            <person name="Luo Z.H."/>
            <person name="Li M."/>
        </authorList>
    </citation>
    <scope>NUCLEOTIDE SEQUENCE [LARGE SCALE GENOMIC DNA]</scope>
    <source>
        <strain evidence="12">HyVt-443</strain>
    </source>
</reference>
<dbReference type="Pfam" id="PF13495">
    <property type="entry name" value="Phage_int_SAM_4"/>
    <property type="match status" value="1"/>
</dbReference>
<name>A0A831W452_9GAMM</name>
<dbReference type="PROSITE" id="PS51898">
    <property type="entry name" value="TYR_RECOMBINASE"/>
    <property type="match status" value="1"/>
</dbReference>
<evidence type="ECO:0000256" key="1">
    <source>
        <dbReference type="ARBA" id="ARBA00004496"/>
    </source>
</evidence>
<evidence type="ECO:0000256" key="2">
    <source>
        <dbReference type="ARBA" id="ARBA00008857"/>
    </source>
</evidence>
<dbReference type="Pfam" id="PF00589">
    <property type="entry name" value="Phage_integrase"/>
    <property type="match status" value="1"/>
</dbReference>
<dbReference type="Gene3D" id="1.10.150.130">
    <property type="match status" value="1"/>
</dbReference>
<evidence type="ECO:0000256" key="7">
    <source>
        <dbReference type="ARBA" id="ARBA00037721"/>
    </source>
</evidence>
<dbReference type="InterPro" id="IPR050090">
    <property type="entry name" value="Tyrosine_recombinase_XerCD"/>
</dbReference>
<sequence>MTVLRARGYSIRTEQAYVDWVGRFLGFHHWRPADSLSGSEVTAFLAHLAVNRNVSASTQNQALNALVFLYRHVLEQETGSWEGFSRARKPKRIPVVLSRQEVAQLLGRLKGVNRLMASLLYGTGMRLMECVRLRIMDVDFSYRQIRIFHGKGGKDRMVPLPERLIADLEAHLQGVRELYEGDIADGNGEVFLPDALAVKYPNAAREWKWRYLFPSARLSVDPRSGRVRRHHVHESALQKSVKRAADELGLRKRVTCHTLRHSFATHLLEDGYDIRTVQELLGHADVSTTMIYTHVLGRGGKAVRSPVDRI</sequence>
<evidence type="ECO:0000256" key="3">
    <source>
        <dbReference type="ARBA" id="ARBA00022490"/>
    </source>
</evidence>
<comment type="function">
    <text evidence="7">Site-specific tyrosine recombinase, which acts by catalyzing the cutting and rejoining of the recombining DNA molecules. The XerC-XerD complex is essential to convert dimers of the bacterial chromosome into monomers to permit their segregation at cell division. It also contributes to the segregational stability of plasmids.</text>
</comment>
<comment type="subunit">
    <text evidence="8">Forms a cyclic heterotetrameric complex composed of two molecules of XerC and two molecules of XerD.</text>
</comment>
<keyword evidence="4" id="KW-0229">DNA integration</keyword>
<dbReference type="InterPro" id="IPR011946">
    <property type="entry name" value="Integrase_integron-type"/>
</dbReference>
<dbReference type="InterPro" id="IPR004107">
    <property type="entry name" value="Integrase_SAM-like_N"/>
</dbReference>
<dbReference type="PANTHER" id="PTHR30349:SF64">
    <property type="entry name" value="PROPHAGE INTEGRASE INTD-RELATED"/>
    <property type="match status" value="1"/>
</dbReference>
<dbReference type="FunFam" id="1.10.443.10:FF:000007">
    <property type="entry name" value="Tyrosine recombinase XerC"/>
    <property type="match status" value="1"/>
</dbReference>
<dbReference type="CDD" id="cd01193">
    <property type="entry name" value="INT_IntI_C"/>
    <property type="match status" value="1"/>
</dbReference>
<dbReference type="GO" id="GO:0005737">
    <property type="term" value="C:cytoplasm"/>
    <property type="evidence" value="ECO:0007669"/>
    <property type="project" value="UniProtKB-SubCell"/>
</dbReference>
<keyword evidence="3" id="KW-0963">Cytoplasm</keyword>
<evidence type="ECO:0000256" key="9">
    <source>
        <dbReference type="PROSITE-ProRule" id="PRU01248"/>
    </source>
</evidence>
<evidence type="ECO:0000256" key="5">
    <source>
        <dbReference type="ARBA" id="ARBA00023125"/>
    </source>
</evidence>
<evidence type="ECO:0000256" key="4">
    <source>
        <dbReference type="ARBA" id="ARBA00022908"/>
    </source>
</evidence>
<feature type="domain" description="Core-binding (CB)" evidence="11">
    <location>
        <begin position="1"/>
        <end position="74"/>
    </location>
</feature>
<proteinExistence type="inferred from homology"/>
<dbReference type="NCBIfam" id="TIGR02249">
    <property type="entry name" value="integrase_gron"/>
    <property type="match status" value="1"/>
</dbReference>
<dbReference type="EMBL" id="DRKP01000158">
    <property type="protein sequence ID" value="HEB97264.1"/>
    <property type="molecule type" value="Genomic_DNA"/>
</dbReference>
<dbReference type="InterPro" id="IPR011010">
    <property type="entry name" value="DNA_brk_join_enz"/>
</dbReference>
<evidence type="ECO:0000313" key="12">
    <source>
        <dbReference type="EMBL" id="HEB97264.1"/>
    </source>
</evidence>
<organism evidence="12">
    <name type="scientific">Sedimenticola thiotaurini</name>
    <dbReference type="NCBI Taxonomy" id="1543721"/>
    <lineage>
        <taxon>Bacteria</taxon>
        <taxon>Pseudomonadati</taxon>
        <taxon>Pseudomonadota</taxon>
        <taxon>Gammaproteobacteria</taxon>
        <taxon>Chromatiales</taxon>
        <taxon>Sedimenticolaceae</taxon>
        <taxon>Sedimenticola</taxon>
    </lineage>
</organism>
<evidence type="ECO:0000256" key="8">
    <source>
        <dbReference type="ARBA" id="ARBA00038613"/>
    </source>
</evidence>
<dbReference type="GO" id="GO:0015074">
    <property type="term" value="P:DNA integration"/>
    <property type="evidence" value="ECO:0007669"/>
    <property type="project" value="UniProtKB-KW"/>
</dbReference>
<evidence type="ECO:0000259" key="10">
    <source>
        <dbReference type="PROSITE" id="PS51898"/>
    </source>
</evidence>
<evidence type="ECO:0000256" key="6">
    <source>
        <dbReference type="ARBA" id="ARBA00023172"/>
    </source>
</evidence>
<dbReference type="InterPro" id="IPR044068">
    <property type="entry name" value="CB"/>
</dbReference>
<dbReference type="PROSITE" id="PS51900">
    <property type="entry name" value="CB"/>
    <property type="match status" value="1"/>
</dbReference>
<dbReference type="InterPro" id="IPR010998">
    <property type="entry name" value="Integrase_recombinase_N"/>
</dbReference>
<dbReference type="GO" id="GO:0003677">
    <property type="term" value="F:DNA binding"/>
    <property type="evidence" value="ECO:0007669"/>
    <property type="project" value="UniProtKB-UniRule"/>
</dbReference>
<comment type="similarity">
    <text evidence="2">Belongs to the 'phage' integrase family.</text>
</comment>
<comment type="caution">
    <text evidence="12">The sequence shown here is derived from an EMBL/GenBank/DDBJ whole genome shotgun (WGS) entry which is preliminary data.</text>
</comment>